<dbReference type="RefSeq" id="WP_381360155.1">
    <property type="nucleotide sequence ID" value="NZ_JBHSOA010000014.1"/>
</dbReference>
<organism evidence="1 2">
    <name type="scientific">Streptomyces chlorus</name>
    <dbReference type="NCBI Taxonomy" id="887452"/>
    <lineage>
        <taxon>Bacteria</taxon>
        <taxon>Bacillati</taxon>
        <taxon>Actinomycetota</taxon>
        <taxon>Actinomycetes</taxon>
        <taxon>Kitasatosporales</taxon>
        <taxon>Streptomycetaceae</taxon>
        <taxon>Streptomyces</taxon>
    </lineage>
</organism>
<proteinExistence type="predicted"/>
<sequence length="124" mass="13070">MTGIYALIHPDGGLEFRDGVPEQVRKDADPHHGTPAAFTIQRPARVGNGLHGHVADTSALDSEAHPPNRVAGPLVAALGGPDQYLFGNLTICGSRTTPDTGETTLCGLTEAQRRLIRDIHGTVS</sequence>
<evidence type="ECO:0000313" key="2">
    <source>
        <dbReference type="Proteomes" id="UP001596180"/>
    </source>
</evidence>
<dbReference type="Proteomes" id="UP001596180">
    <property type="component" value="Unassembled WGS sequence"/>
</dbReference>
<keyword evidence="2" id="KW-1185">Reference proteome</keyword>
<reference evidence="2" key="1">
    <citation type="journal article" date="2019" name="Int. J. Syst. Evol. Microbiol.">
        <title>The Global Catalogue of Microorganisms (GCM) 10K type strain sequencing project: providing services to taxonomists for standard genome sequencing and annotation.</title>
        <authorList>
            <consortium name="The Broad Institute Genomics Platform"/>
            <consortium name="The Broad Institute Genome Sequencing Center for Infectious Disease"/>
            <person name="Wu L."/>
            <person name="Ma J."/>
        </authorList>
    </citation>
    <scope>NUCLEOTIDE SEQUENCE [LARGE SCALE GENOMIC DNA]</scope>
    <source>
        <strain evidence="2">JCM 10411</strain>
    </source>
</reference>
<comment type="caution">
    <text evidence="1">The sequence shown here is derived from an EMBL/GenBank/DDBJ whole genome shotgun (WGS) entry which is preliminary data.</text>
</comment>
<evidence type="ECO:0000313" key="1">
    <source>
        <dbReference type="EMBL" id="MFC5851789.1"/>
    </source>
</evidence>
<name>A0ABW1DXC6_9ACTN</name>
<dbReference type="EMBL" id="JBHSOA010000014">
    <property type="protein sequence ID" value="MFC5851789.1"/>
    <property type="molecule type" value="Genomic_DNA"/>
</dbReference>
<protein>
    <submittedName>
        <fullName evidence="1">Uncharacterized protein</fullName>
    </submittedName>
</protein>
<gene>
    <name evidence="1" type="ORF">ACFPZI_08090</name>
</gene>
<accession>A0ABW1DXC6</accession>